<evidence type="ECO:0000313" key="4">
    <source>
        <dbReference type="Proteomes" id="UP000245754"/>
    </source>
</evidence>
<dbReference type="SUPFAM" id="SSF47413">
    <property type="entry name" value="lambda repressor-like DNA-binding domains"/>
    <property type="match status" value="1"/>
</dbReference>
<dbReference type="InterPro" id="IPR001387">
    <property type="entry name" value="Cro/C1-type_HTH"/>
</dbReference>
<gene>
    <name evidence="3" type="ORF">C7419_102389</name>
</gene>
<dbReference type="Pfam" id="PF01381">
    <property type="entry name" value="HTH_3"/>
    <property type="match status" value="1"/>
</dbReference>
<evidence type="ECO:0000256" key="1">
    <source>
        <dbReference type="SAM" id="MobiDB-lite"/>
    </source>
</evidence>
<dbReference type="Gene3D" id="1.10.260.40">
    <property type="entry name" value="lambda repressor-like DNA-binding domains"/>
    <property type="match status" value="1"/>
</dbReference>
<feature type="domain" description="HTH cro/C1-type" evidence="2">
    <location>
        <begin position="1"/>
        <end position="52"/>
    </location>
</feature>
<dbReference type="OrthoDB" id="8720132at2"/>
<dbReference type="PROSITE" id="PS50943">
    <property type="entry name" value="HTH_CROC1"/>
    <property type="match status" value="1"/>
</dbReference>
<dbReference type="AlphaFoldDB" id="A0A316EW03"/>
<evidence type="ECO:0000313" key="3">
    <source>
        <dbReference type="EMBL" id="PWK35113.1"/>
    </source>
</evidence>
<dbReference type="Proteomes" id="UP000245754">
    <property type="component" value="Unassembled WGS sequence"/>
</dbReference>
<sequence>MRQQRNLTITELGRVVGMAAQNLSAILHGKKDSRASTFEALAAAMDAEWVMVPRERLLEVRQVLEGKGGGPDRAARSSLDVFLSQSSGGQGPERSE</sequence>
<feature type="region of interest" description="Disordered" evidence="1">
    <location>
        <begin position="65"/>
        <end position="96"/>
    </location>
</feature>
<proteinExistence type="predicted"/>
<dbReference type="InterPro" id="IPR010982">
    <property type="entry name" value="Lambda_DNA-bd_dom_sf"/>
</dbReference>
<evidence type="ECO:0000259" key="2">
    <source>
        <dbReference type="PROSITE" id="PS50943"/>
    </source>
</evidence>
<reference evidence="3 4" key="1">
    <citation type="submission" date="2018-05" db="EMBL/GenBank/DDBJ databases">
        <title>Genomic Encyclopedia of Type Strains, Phase IV (KMG-V): Genome sequencing to study the core and pangenomes of soil and plant-associated prokaryotes.</title>
        <authorList>
            <person name="Whitman W."/>
        </authorList>
    </citation>
    <scope>NUCLEOTIDE SEQUENCE [LARGE SCALE GENOMIC DNA]</scope>
    <source>
        <strain evidence="3 4">SLV-132</strain>
    </source>
</reference>
<protein>
    <submittedName>
        <fullName evidence="3">Helix-turn-helix protein</fullName>
    </submittedName>
</protein>
<organism evidence="3 4">
    <name type="scientific">Cupriavidus plantarum</name>
    <dbReference type="NCBI Taxonomy" id="942865"/>
    <lineage>
        <taxon>Bacteria</taxon>
        <taxon>Pseudomonadati</taxon>
        <taxon>Pseudomonadota</taxon>
        <taxon>Betaproteobacteria</taxon>
        <taxon>Burkholderiales</taxon>
        <taxon>Burkholderiaceae</taxon>
        <taxon>Cupriavidus</taxon>
    </lineage>
</organism>
<accession>A0A316EW03</accession>
<dbReference type="GO" id="GO:0003677">
    <property type="term" value="F:DNA binding"/>
    <property type="evidence" value="ECO:0007669"/>
    <property type="project" value="InterPro"/>
</dbReference>
<name>A0A316EW03_9BURK</name>
<keyword evidence="4" id="KW-1185">Reference proteome</keyword>
<comment type="caution">
    <text evidence="3">The sequence shown here is derived from an EMBL/GenBank/DDBJ whole genome shotgun (WGS) entry which is preliminary data.</text>
</comment>
<dbReference type="RefSeq" id="WP_109583726.1">
    <property type="nucleotide sequence ID" value="NZ_QGGT01000002.1"/>
</dbReference>
<dbReference type="EMBL" id="QGGT01000002">
    <property type="protein sequence ID" value="PWK35113.1"/>
    <property type="molecule type" value="Genomic_DNA"/>
</dbReference>